<evidence type="ECO:0000256" key="2">
    <source>
        <dbReference type="ARBA" id="ARBA00022737"/>
    </source>
</evidence>
<dbReference type="GO" id="GO:0006396">
    <property type="term" value="P:RNA processing"/>
    <property type="evidence" value="ECO:0007669"/>
    <property type="project" value="TreeGrafter"/>
</dbReference>
<protein>
    <submittedName>
        <fullName evidence="5">Pentatricopeptide repeat-containing protein</fullName>
    </submittedName>
</protein>
<evidence type="ECO:0000313" key="5">
    <source>
        <dbReference type="EMBL" id="KAB2601087.1"/>
    </source>
</evidence>
<feature type="compositionally biased region" description="Low complexity" evidence="4">
    <location>
        <begin position="74"/>
        <end position="94"/>
    </location>
</feature>
<dbReference type="InterPro" id="IPR011990">
    <property type="entry name" value="TPR-like_helical_dom_sf"/>
</dbReference>
<dbReference type="GO" id="GO:0005739">
    <property type="term" value="C:mitochondrion"/>
    <property type="evidence" value="ECO:0007669"/>
    <property type="project" value="TreeGrafter"/>
</dbReference>
<comment type="caution">
    <text evidence="5">The sequence shown here is derived from an EMBL/GenBank/DDBJ whole genome shotgun (WGS) entry which is preliminary data.</text>
</comment>
<dbReference type="GO" id="GO:0007005">
    <property type="term" value="P:mitochondrion organization"/>
    <property type="evidence" value="ECO:0007669"/>
    <property type="project" value="TreeGrafter"/>
</dbReference>
<organism evidence="5 6">
    <name type="scientific">Pyrus ussuriensis x Pyrus communis</name>
    <dbReference type="NCBI Taxonomy" id="2448454"/>
    <lineage>
        <taxon>Eukaryota</taxon>
        <taxon>Viridiplantae</taxon>
        <taxon>Streptophyta</taxon>
        <taxon>Embryophyta</taxon>
        <taxon>Tracheophyta</taxon>
        <taxon>Spermatophyta</taxon>
        <taxon>Magnoliopsida</taxon>
        <taxon>eudicotyledons</taxon>
        <taxon>Gunneridae</taxon>
        <taxon>Pentapetalae</taxon>
        <taxon>rosids</taxon>
        <taxon>fabids</taxon>
        <taxon>Rosales</taxon>
        <taxon>Rosaceae</taxon>
        <taxon>Amygdaloideae</taxon>
        <taxon>Maleae</taxon>
        <taxon>Pyrus</taxon>
    </lineage>
</organism>
<accession>A0A5N5FDP8</accession>
<comment type="similarity">
    <text evidence="1">Belongs to the PPR family. P subfamily.</text>
</comment>
<reference evidence="6" key="2">
    <citation type="submission" date="2019-10" db="EMBL/GenBank/DDBJ databases">
        <title>A de novo genome assembly of a pear dwarfing rootstock.</title>
        <authorList>
            <person name="Wang F."/>
            <person name="Wang J."/>
            <person name="Li S."/>
            <person name="Zhang Y."/>
            <person name="Fang M."/>
            <person name="Ma L."/>
            <person name="Zhao Y."/>
            <person name="Jiang S."/>
        </authorList>
    </citation>
    <scope>NUCLEOTIDE SEQUENCE [LARGE SCALE GENOMIC DNA]</scope>
</reference>
<feature type="repeat" description="PPR" evidence="3">
    <location>
        <begin position="187"/>
        <end position="217"/>
    </location>
</feature>
<gene>
    <name evidence="5" type="ORF">D8674_002092</name>
</gene>
<sequence length="256" mass="28947">MSFSRVLQRSFCTATQSNVTSSRSIGAISTDLYKERNLKRLVEKFQKSSELYRLRTKLPFTRTPYAVSPPQNASSGSRRSWRTRSSTRTSPTRDSLSDWLRFTGNLACSRIPVFDEMPEKNCERTVLSFNALLGACVNSKTFDKVDEVFRGVSQKLSIEPDVVSYNTVIKAAVSMVVEMEKKGVESDMITFNTIMNGLFANGQFLAAEKIWSRMKNVVPDVRGYNARLLGLASEKKTDEAVKLFEEMRNKEVNLTC</sequence>
<dbReference type="PANTHER" id="PTHR47934:SF26">
    <property type="entry name" value="SMALL RIBOSOMAL SUBUNIT PROTEIN MS78 (RPPR3A)"/>
    <property type="match status" value="1"/>
</dbReference>
<evidence type="ECO:0000256" key="3">
    <source>
        <dbReference type="PROSITE-ProRule" id="PRU00708"/>
    </source>
</evidence>
<name>A0A5N5FDP8_9ROSA</name>
<dbReference type="Gene3D" id="1.25.40.10">
    <property type="entry name" value="Tetratricopeptide repeat domain"/>
    <property type="match status" value="2"/>
</dbReference>
<evidence type="ECO:0000256" key="1">
    <source>
        <dbReference type="ARBA" id="ARBA00007626"/>
    </source>
</evidence>
<proteinExistence type="inferred from homology"/>
<dbReference type="AlphaFoldDB" id="A0A5N5FDP8"/>
<reference evidence="5 6" key="1">
    <citation type="submission" date="2019-09" db="EMBL/GenBank/DDBJ databases">
        <authorList>
            <person name="Ou C."/>
        </authorList>
    </citation>
    <scope>NUCLEOTIDE SEQUENCE [LARGE SCALE GENOMIC DNA]</scope>
    <source>
        <strain evidence="5">S2</strain>
        <tissue evidence="5">Leaf</tissue>
    </source>
</reference>
<feature type="repeat" description="PPR" evidence="3">
    <location>
        <begin position="220"/>
        <end position="254"/>
    </location>
</feature>
<dbReference type="OrthoDB" id="185373at2759"/>
<reference evidence="5 6" key="3">
    <citation type="submission" date="2019-11" db="EMBL/GenBank/DDBJ databases">
        <title>A de novo genome assembly of a pear dwarfing rootstock.</title>
        <authorList>
            <person name="Wang F."/>
            <person name="Wang J."/>
            <person name="Li S."/>
            <person name="Zhang Y."/>
            <person name="Fang M."/>
            <person name="Ma L."/>
            <person name="Zhao Y."/>
            <person name="Jiang S."/>
        </authorList>
    </citation>
    <scope>NUCLEOTIDE SEQUENCE [LARGE SCALE GENOMIC DNA]</scope>
    <source>
        <strain evidence="5">S2</strain>
        <tissue evidence="5">Leaf</tissue>
    </source>
</reference>
<dbReference type="InterPro" id="IPR002885">
    <property type="entry name" value="PPR_rpt"/>
</dbReference>
<evidence type="ECO:0000256" key="4">
    <source>
        <dbReference type="SAM" id="MobiDB-lite"/>
    </source>
</evidence>
<dbReference type="EMBL" id="SMOL01000695">
    <property type="protein sequence ID" value="KAB2601087.1"/>
    <property type="molecule type" value="Genomic_DNA"/>
</dbReference>
<dbReference type="Proteomes" id="UP000327157">
    <property type="component" value="Chromosome 10"/>
</dbReference>
<dbReference type="InterPro" id="IPR051114">
    <property type="entry name" value="Mito_RNA_Proc_CCM1"/>
</dbReference>
<keyword evidence="6" id="KW-1185">Reference proteome</keyword>
<keyword evidence="2" id="KW-0677">Repeat</keyword>
<feature type="region of interest" description="Disordered" evidence="4">
    <location>
        <begin position="63"/>
        <end position="95"/>
    </location>
</feature>
<dbReference type="GO" id="GO:0003729">
    <property type="term" value="F:mRNA binding"/>
    <property type="evidence" value="ECO:0007669"/>
    <property type="project" value="TreeGrafter"/>
</dbReference>
<dbReference type="PROSITE" id="PS51375">
    <property type="entry name" value="PPR"/>
    <property type="match status" value="2"/>
</dbReference>
<dbReference type="Pfam" id="PF13812">
    <property type="entry name" value="PPR_3"/>
    <property type="match status" value="2"/>
</dbReference>
<dbReference type="NCBIfam" id="TIGR00756">
    <property type="entry name" value="PPR"/>
    <property type="match status" value="2"/>
</dbReference>
<dbReference type="PANTHER" id="PTHR47934">
    <property type="entry name" value="PENTATRICOPEPTIDE REPEAT-CONTAINING PROTEIN PET309, MITOCHONDRIAL"/>
    <property type="match status" value="1"/>
</dbReference>
<dbReference type="Pfam" id="PF01535">
    <property type="entry name" value="PPR"/>
    <property type="match status" value="1"/>
</dbReference>
<evidence type="ECO:0000313" key="6">
    <source>
        <dbReference type="Proteomes" id="UP000327157"/>
    </source>
</evidence>